<dbReference type="SMART" id="SM00044">
    <property type="entry name" value="CYCc"/>
    <property type="match status" value="1"/>
</dbReference>
<keyword evidence="1" id="KW-0812">Transmembrane</keyword>
<dbReference type="GO" id="GO:0006171">
    <property type="term" value="P:cAMP biosynthetic process"/>
    <property type="evidence" value="ECO:0007669"/>
    <property type="project" value="TreeGrafter"/>
</dbReference>
<dbReference type="EMBL" id="NXID01000016">
    <property type="protein sequence ID" value="RXK16008.1"/>
    <property type="molecule type" value="Genomic_DNA"/>
</dbReference>
<dbReference type="InterPro" id="IPR007890">
    <property type="entry name" value="CHASE2"/>
</dbReference>
<feature type="transmembrane region" description="Helical" evidence="1">
    <location>
        <begin position="395"/>
        <end position="418"/>
    </location>
</feature>
<dbReference type="Pfam" id="PF00211">
    <property type="entry name" value="Guanylate_cyc"/>
    <property type="match status" value="1"/>
</dbReference>
<protein>
    <submittedName>
        <fullName evidence="3">Adenylate/guanylate cyclase domain-containing protein</fullName>
    </submittedName>
</protein>
<feature type="transmembrane region" description="Helical" evidence="1">
    <location>
        <begin position="7"/>
        <end position="23"/>
    </location>
</feature>
<dbReference type="PANTHER" id="PTHR43081">
    <property type="entry name" value="ADENYLATE CYCLASE, TERMINAL-DIFFERENTIATION SPECIFIC-RELATED"/>
    <property type="match status" value="1"/>
</dbReference>
<keyword evidence="1" id="KW-0472">Membrane</keyword>
<dbReference type="Proteomes" id="UP000290092">
    <property type="component" value="Unassembled WGS sequence"/>
</dbReference>
<dbReference type="CDD" id="cd07302">
    <property type="entry name" value="CHD"/>
    <property type="match status" value="1"/>
</dbReference>
<evidence type="ECO:0000259" key="2">
    <source>
        <dbReference type="PROSITE" id="PS50125"/>
    </source>
</evidence>
<dbReference type="GO" id="GO:0035556">
    <property type="term" value="P:intracellular signal transduction"/>
    <property type="evidence" value="ECO:0007669"/>
    <property type="project" value="InterPro"/>
</dbReference>
<dbReference type="PANTHER" id="PTHR43081:SF1">
    <property type="entry name" value="ADENYLATE CYCLASE, TERMINAL-DIFFERENTIATION SPECIFIC"/>
    <property type="match status" value="1"/>
</dbReference>
<dbReference type="SUPFAM" id="SSF55073">
    <property type="entry name" value="Nucleotide cyclase"/>
    <property type="match status" value="1"/>
</dbReference>
<gene>
    <name evidence="3" type="ORF">CP985_05385</name>
</gene>
<dbReference type="Pfam" id="PF05226">
    <property type="entry name" value="CHASE2"/>
    <property type="match status" value="1"/>
</dbReference>
<dbReference type="KEGG" id="amyt:AMYT_0826"/>
<dbReference type="RefSeq" id="WP_114841291.1">
    <property type="nucleotide sequence ID" value="NZ_CP031219.1"/>
</dbReference>
<dbReference type="SMART" id="SM01080">
    <property type="entry name" value="CHASE2"/>
    <property type="match status" value="1"/>
</dbReference>
<dbReference type="GO" id="GO:0004016">
    <property type="term" value="F:adenylate cyclase activity"/>
    <property type="evidence" value="ECO:0007669"/>
    <property type="project" value="UniProtKB-ARBA"/>
</dbReference>
<comment type="caution">
    <text evidence="3">The sequence shown here is derived from an EMBL/GenBank/DDBJ whole genome shotgun (WGS) entry which is preliminary data.</text>
</comment>
<dbReference type="AlphaFoldDB" id="A0AAX2AJ00"/>
<feature type="transmembrane region" description="Helical" evidence="1">
    <location>
        <begin position="346"/>
        <end position="364"/>
    </location>
</feature>
<dbReference type="InterPro" id="IPR050697">
    <property type="entry name" value="Adenylyl/Guanylyl_Cyclase_3/4"/>
</dbReference>
<dbReference type="InterPro" id="IPR001054">
    <property type="entry name" value="A/G_cyclase"/>
</dbReference>
<proteinExistence type="predicted"/>
<keyword evidence="4" id="KW-1185">Reference proteome</keyword>
<dbReference type="InterPro" id="IPR029787">
    <property type="entry name" value="Nucleotide_cyclase"/>
</dbReference>
<dbReference type="PROSITE" id="PS50125">
    <property type="entry name" value="GUANYLATE_CYCLASE_2"/>
    <property type="match status" value="1"/>
</dbReference>
<evidence type="ECO:0000313" key="4">
    <source>
        <dbReference type="Proteomes" id="UP000290092"/>
    </source>
</evidence>
<sequence length="718" mass="82885">MKNIIKYLFMLVLIFSSIVFIYIKQPNLLKIVDNQIEDLLYIFKNSSEKSKNVVIIDIDDKSINKLGQWPWSRDIVAKLINNLQQYNIKTLGIDIVFSEEDRSSPSKLLEKLDLDMQDIPNYDKIFASSIEQSKFPIVLGYQFLNKELEIVNFETPYIPAIYHPVKEVQLELLEAKDINLNIPIIQDSGNSSGFLNSTPDIFGTIRKMPLLISYNNQLYPSLALEIARTFYKLKEVRIEDCTVGINKIVFNDFSIPIDNNALININYYNLEFFNSISFIDIFENKKDLNEILNNKIVLIGSSASGIVNLNKTPLNQYLTSTQIQATILENILTKKFVYEPIWEKNLIIAFLFFTIAVVLSSIFFSNFLITTLFAFISFLTFTLTLWYLFYKKGLIIDAGYVFITLIFIYFITSVLIFLKERKELKTIKNKFAAKVSKDVMNDLLKSDSSLHFTTKKKEITIFFSDIIGFTKITNKIDNPDKLTNYLNLYMNPMTKIIMQNKGTVDKFIGDSIMAYWNAPNNVKNHQDLALSSALKQLEYLKNLNQEYLKNALPLIQIRIGINSGISYVGEMGADDRNDYTAIGKEVNKAAILEQVCKFYKASCIISQSVKENLKKDYTLRYIDTILIDGTKEAFKIYEVFKEGLPKPEEKQEIELFEKAVNLYQERQLDKALELFKSLDTNSKFNPYISKIYIHRITKVLNGEKFSSISHINKKLISN</sequence>
<keyword evidence="1" id="KW-1133">Transmembrane helix</keyword>
<feature type="domain" description="Guanylate cyclase" evidence="2">
    <location>
        <begin position="460"/>
        <end position="593"/>
    </location>
</feature>
<feature type="transmembrane region" description="Helical" evidence="1">
    <location>
        <begin position="371"/>
        <end position="389"/>
    </location>
</feature>
<organism evidence="3 4">
    <name type="scientific">Malaciobacter mytili LMG 24559</name>
    <dbReference type="NCBI Taxonomy" id="1032238"/>
    <lineage>
        <taxon>Bacteria</taxon>
        <taxon>Pseudomonadati</taxon>
        <taxon>Campylobacterota</taxon>
        <taxon>Epsilonproteobacteria</taxon>
        <taxon>Campylobacterales</taxon>
        <taxon>Arcobacteraceae</taxon>
        <taxon>Malaciobacter</taxon>
    </lineage>
</organism>
<evidence type="ECO:0000313" key="3">
    <source>
        <dbReference type="EMBL" id="RXK16008.1"/>
    </source>
</evidence>
<reference evidence="3 4" key="1">
    <citation type="submission" date="2017-09" db="EMBL/GenBank/DDBJ databases">
        <title>Genomics of the genus Arcobacter.</title>
        <authorList>
            <person name="Perez-Cataluna A."/>
            <person name="Figueras M.J."/>
            <person name="Salas-Masso N."/>
        </authorList>
    </citation>
    <scope>NUCLEOTIDE SEQUENCE [LARGE SCALE GENOMIC DNA]</scope>
    <source>
        <strain evidence="3 4">CECT 7386</strain>
    </source>
</reference>
<name>A0AAX2AJ00_9BACT</name>
<accession>A0AAX2AJ00</accession>
<evidence type="ECO:0000256" key="1">
    <source>
        <dbReference type="SAM" id="Phobius"/>
    </source>
</evidence>
<dbReference type="Gene3D" id="3.30.70.1230">
    <property type="entry name" value="Nucleotide cyclase"/>
    <property type="match status" value="1"/>
</dbReference>